<feature type="chain" id="PRO_5012276593" evidence="1">
    <location>
        <begin position="24"/>
        <end position="423"/>
    </location>
</feature>
<protein>
    <submittedName>
        <fullName evidence="2">Uncharacterized protein</fullName>
    </submittedName>
</protein>
<comment type="caution">
    <text evidence="2">The sequence shown here is derived from an EMBL/GenBank/DDBJ whole genome shotgun (WGS) entry which is preliminary data.</text>
</comment>
<feature type="signal peptide" evidence="1">
    <location>
        <begin position="1"/>
        <end position="23"/>
    </location>
</feature>
<dbReference type="RefSeq" id="WP_303679093.1">
    <property type="nucleotide sequence ID" value="NZ_MNTG01000001.1"/>
</dbReference>
<evidence type="ECO:0000256" key="1">
    <source>
        <dbReference type="SAM" id="SignalP"/>
    </source>
</evidence>
<name>A0A1Q6RAK0_9FIRM</name>
<dbReference type="AlphaFoldDB" id="A0A1Q6RAK0"/>
<dbReference type="EMBL" id="MNTG01000001">
    <property type="protein sequence ID" value="OLA39392.1"/>
    <property type="molecule type" value="Genomic_DNA"/>
</dbReference>
<sequence length="423" mass="47937">MKLNKILFCAAMTSILPLQHAFSAPVNSVEVQVIDTNGGTSQLLLQKMSGSMQVVADQLFIDKDTAMIAAAGEDYARLLTEIGDRVFTGYELTDVKLDVGETTQVKLYARPWNKVIEKPLIDLQFSGVEPQTAALLEQRIPALHAQLEQAISGASVDAGDWAGGVLRKLVRSEVQAQLPEFKPAVDVLQEDGRTVVQVVIYPVGQLVRNIRYELRSEAIPNVLLMQLKYKYAGECDKLRGLPVAYVQRHRQELEQQLLEKLMTEPEVKNYQLRPEVKITPGADLGVNIMIESDDYKIWFEGYGDIGRDKENLSGKAHLGKMISPRDEIFGEAEVILDDVQWRFGTGYTHYWGKSGWSYVRRIPIGDNNYRLEYSLSPKWRLRAEHFSGDNRNEFAVRYRIHEFLSAEYVYGGSEFYLRLIGNL</sequence>
<keyword evidence="1" id="KW-0732">Signal</keyword>
<organism evidence="2 3">
    <name type="scientific">Phascolarctobacterium succinatutens</name>
    <dbReference type="NCBI Taxonomy" id="626940"/>
    <lineage>
        <taxon>Bacteria</taxon>
        <taxon>Bacillati</taxon>
        <taxon>Bacillota</taxon>
        <taxon>Negativicutes</taxon>
        <taxon>Acidaminococcales</taxon>
        <taxon>Acidaminococcaceae</taxon>
        <taxon>Phascolarctobacterium</taxon>
    </lineage>
</organism>
<dbReference type="Proteomes" id="UP000186777">
    <property type="component" value="Unassembled WGS sequence"/>
</dbReference>
<dbReference type="STRING" id="626940.BHW43_00405"/>
<evidence type="ECO:0000313" key="2">
    <source>
        <dbReference type="EMBL" id="OLA39392.1"/>
    </source>
</evidence>
<reference evidence="2 3" key="1">
    <citation type="journal article" date="2016" name="Nat. Biotechnol.">
        <title>Measurement of bacterial replication rates in microbial communities.</title>
        <authorList>
            <person name="Brown C.T."/>
            <person name="Olm M.R."/>
            <person name="Thomas B.C."/>
            <person name="Banfield J.F."/>
        </authorList>
    </citation>
    <scope>NUCLEOTIDE SEQUENCE [LARGE SCALE GENOMIC DNA]</scope>
    <source>
        <strain evidence="2">46_33</strain>
    </source>
</reference>
<evidence type="ECO:0000313" key="3">
    <source>
        <dbReference type="Proteomes" id="UP000186777"/>
    </source>
</evidence>
<gene>
    <name evidence="2" type="ORF">BHW43_00405</name>
</gene>
<proteinExistence type="predicted"/>
<accession>A0A1Q6RAK0</accession>